<organism evidence="7">
    <name type="scientific">Caldicellulosiruptor owensensis</name>
    <dbReference type="NCBI Taxonomy" id="55205"/>
    <lineage>
        <taxon>Bacteria</taxon>
        <taxon>Bacillati</taxon>
        <taxon>Bacillota</taxon>
        <taxon>Bacillota incertae sedis</taxon>
        <taxon>Caldicellulosiruptorales</taxon>
        <taxon>Caldicellulosiruptoraceae</taxon>
        <taxon>Caldicellulosiruptor</taxon>
    </lineage>
</organism>
<dbReference type="InterPro" id="IPR050858">
    <property type="entry name" value="Mal-CoA-ACP_Trans/PKS_FabD"/>
</dbReference>
<keyword evidence="1 4" id="KW-0808">Transferase</keyword>
<name>A0A7C5V6B1_9FIRM</name>
<feature type="domain" description="Malonyl-CoA:ACP transacylase (MAT)" evidence="6">
    <location>
        <begin position="7"/>
        <end position="293"/>
    </location>
</feature>
<dbReference type="EC" id="2.3.1.39" evidence="4"/>
<dbReference type="InterPro" id="IPR016035">
    <property type="entry name" value="Acyl_Trfase/lysoPLipase"/>
</dbReference>
<gene>
    <name evidence="7" type="primary">fabD</name>
    <name evidence="7" type="ORF">ENL71_07390</name>
</gene>
<reference evidence="7" key="1">
    <citation type="journal article" date="2020" name="mSystems">
        <title>Genome- and Community-Level Interaction Insights into Carbon Utilization and Element Cycling Functions of Hydrothermarchaeota in Hydrothermal Sediment.</title>
        <authorList>
            <person name="Zhou Z."/>
            <person name="Liu Y."/>
            <person name="Xu W."/>
            <person name="Pan J."/>
            <person name="Luo Z.H."/>
            <person name="Li M."/>
        </authorList>
    </citation>
    <scope>NUCLEOTIDE SEQUENCE [LARGE SCALE GENOMIC DNA]</scope>
    <source>
        <strain evidence="7">SpSt-102</strain>
    </source>
</reference>
<dbReference type="GO" id="GO:0006633">
    <property type="term" value="P:fatty acid biosynthetic process"/>
    <property type="evidence" value="ECO:0007669"/>
    <property type="project" value="TreeGrafter"/>
</dbReference>
<dbReference type="Gene3D" id="3.30.70.250">
    <property type="entry name" value="Malonyl-CoA ACP transacylase, ACP-binding"/>
    <property type="match status" value="1"/>
</dbReference>
<comment type="catalytic activity">
    <reaction evidence="3 4">
        <text>holo-[ACP] + malonyl-CoA = malonyl-[ACP] + CoA</text>
        <dbReference type="Rhea" id="RHEA:41792"/>
        <dbReference type="Rhea" id="RHEA-COMP:9623"/>
        <dbReference type="Rhea" id="RHEA-COMP:9685"/>
        <dbReference type="ChEBI" id="CHEBI:57287"/>
        <dbReference type="ChEBI" id="CHEBI:57384"/>
        <dbReference type="ChEBI" id="CHEBI:64479"/>
        <dbReference type="ChEBI" id="CHEBI:78449"/>
        <dbReference type="EC" id="2.3.1.39"/>
    </reaction>
</comment>
<evidence type="ECO:0000256" key="2">
    <source>
        <dbReference type="ARBA" id="ARBA00023315"/>
    </source>
</evidence>
<feature type="active site" evidence="5">
    <location>
        <position position="90"/>
    </location>
</feature>
<dbReference type="PANTHER" id="PTHR42681:SF1">
    <property type="entry name" value="MALONYL-COA-ACYL CARRIER PROTEIN TRANSACYLASE, MITOCHONDRIAL"/>
    <property type="match status" value="1"/>
</dbReference>
<dbReference type="Pfam" id="PF00698">
    <property type="entry name" value="Acyl_transf_1"/>
    <property type="match status" value="1"/>
</dbReference>
<accession>A0A7C5V6B1</accession>
<feature type="active site" evidence="5">
    <location>
        <position position="199"/>
    </location>
</feature>
<evidence type="ECO:0000256" key="3">
    <source>
        <dbReference type="ARBA" id="ARBA00048462"/>
    </source>
</evidence>
<proteinExistence type="inferred from homology"/>
<dbReference type="PANTHER" id="PTHR42681">
    <property type="entry name" value="MALONYL-COA-ACYL CARRIER PROTEIN TRANSACYLASE, MITOCHONDRIAL"/>
    <property type="match status" value="1"/>
</dbReference>
<dbReference type="SMART" id="SM00827">
    <property type="entry name" value="PKS_AT"/>
    <property type="match status" value="1"/>
</dbReference>
<dbReference type="GO" id="GO:0004314">
    <property type="term" value="F:[acyl-carrier-protein] S-malonyltransferase activity"/>
    <property type="evidence" value="ECO:0007669"/>
    <property type="project" value="UniProtKB-EC"/>
</dbReference>
<dbReference type="EMBL" id="DRUZ01000090">
    <property type="protein sequence ID" value="HHS02302.1"/>
    <property type="molecule type" value="Genomic_DNA"/>
</dbReference>
<comment type="caution">
    <text evidence="7">The sequence shown here is derived from an EMBL/GenBank/DDBJ whole genome shotgun (WGS) entry which is preliminary data.</text>
</comment>
<dbReference type="GO" id="GO:0005829">
    <property type="term" value="C:cytosol"/>
    <property type="evidence" value="ECO:0007669"/>
    <property type="project" value="TreeGrafter"/>
</dbReference>
<dbReference type="InterPro" id="IPR014043">
    <property type="entry name" value="Acyl_transferase_dom"/>
</dbReference>
<evidence type="ECO:0000256" key="5">
    <source>
        <dbReference type="PIRSR" id="PIRSR000446-1"/>
    </source>
</evidence>
<evidence type="ECO:0000256" key="1">
    <source>
        <dbReference type="ARBA" id="ARBA00022679"/>
    </source>
</evidence>
<dbReference type="Gene3D" id="3.40.366.10">
    <property type="entry name" value="Malonyl-Coenzyme A Acyl Carrier Protein, domain 2"/>
    <property type="match status" value="1"/>
</dbReference>
<dbReference type="InterPro" id="IPR001227">
    <property type="entry name" value="Ac_transferase_dom_sf"/>
</dbReference>
<sequence>MGKLAVMFPGQGAQFVGMGYDFYQNFESARRIFDLANEALDFDLKNIIFNGPEEELKLTKITQPAILTTSIAIYEAVKDKLEPKAVFGQSLGEYSALVVSGCIDFKTAVWLVSKRGEYMQNEVPEGVGAMAAVLGLSAEDVKEVCRIAKEKGVIEISNINSSEQTVISGEKQAVYFAMEIAKQKGAKRCVELNVSAPFHCSLIKGAGEKLKKHLLEIDIKEPQIPVVSNVTADYMKKEDIIDLLEKQVYTTVNFLGCVNRLLENGFDTFVEIGPGTTLSGLVKKIKKDVKIMNINKVEDMNNL</sequence>
<keyword evidence="2 4" id="KW-0012">Acyltransferase</keyword>
<dbReference type="InterPro" id="IPR004410">
    <property type="entry name" value="Malonyl_CoA-ACP_transAc_FabD"/>
</dbReference>
<dbReference type="NCBIfam" id="TIGR00128">
    <property type="entry name" value="fabD"/>
    <property type="match status" value="1"/>
</dbReference>
<dbReference type="SUPFAM" id="SSF55048">
    <property type="entry name" value="Probable ACP-binding domain of malonyl-CoA ACP transacylase"/>
    <property type="match status" value="1"/>
</dbReference>
<dbReference type="SUPFAM" id="SSF52151">
    <property type="entry name" value="FabD/lysophospholipase-like"/>
    <property type="match status" value="1"/>
</dbReference>
<dbReference type="InterPro" id="IPR016036">
    <property type="entry name" value="Malonyl_transacylase_ACP-bd"/>
</dbReference>
<evidence type="ECO:0000313" key="7">
    <source>
        <dbReference type="EMBL" id="HHS02302.1"/>
    </source>
</evidence>
<evidence type="ECO:0000259" key="6">
    <source>
        <dbReference type="SMART" id="SM00827"/>
    </source>
</evidence>
<dbReference type="AlphaFoldDB" id="A0A7C5V6B1"/>
<dbReference type="FunFam" id="3.30.70.250:FF:000001">
    <property type="entry name" value="Malonyl CoA-acyl carrier protein transacylase"/>
    <property type="match status" value="1"/>
</dbReference>
<evidence type="ECO:0000256" key="4">
    <source>
        <dbReference type="PIRNR" id="PIRNR000446"/>
    </source>
</evidence>
<dbReference type="PIRSF" id="PIRSF000446">
    <property type="entry name" value="Mct"/>
    <property type="match status" value="1"/>
</dbReference>
<protein>
    <recommendedName>
        <fullName evidence="4">Malonyl CoA-acyl carrier protein transacylase</fullName>
        <ecNumber evidence="4">2.3.1.39</ecNumber>
    </recommendedName>
</protein>
<comment type="similarity">
    <text evidence="4">Belongs to the fabD family.</text>
</comment>
<dbReference type="InterPro" id="IPR024925">
    <property type="entry name" value="Malonyl_CoA-ACP_transAc"/>
</dbReference>